<dbReference type="Pfam" id="PF04049">
    <property type="entry name" value="ANAPC8"/>
    <property type="match status" value="1"/>
</dbReference>
<dbReference type="PANTHER" id="PTHR12558">
    <property type="entry name" value="CELL DIVISION CYCLE 16,23,27"/>
    <property type="match status" value="1"/>
</dbReference>
<dbReference type="Proteomes" id="UP001367676">
    <property type="component" value="Unassembled WGS sequence"/>
</dbReference>
<reference evidence="9 10" key="1">
    <citation type="submission" date="2024-03" db="EMBL/GenBank/DDBJ databases">
        <title>Adaptation during the transition from Ophiocordyceps entomopathogen to insect associate is accompanied by gene loss and intensified selection.</title>
        <authorList>
            <person name="Ward C.M."/>
            <person name="Onetto C.A."/>
            <person name="Borneman A.R."/>
        </authorList>
    </citation>
    <scope>NUCLEOTIDE SEQUENCE [LARGE SCALE GENOMIC DNA]</scope>
    <source>
        <strain evidence="9">AWRI1</strain>
        <tissue evidence="9">Single Adult Female</tissue>
    </source>
</reference>
<keyword evidence="2" id="KW-0677">Repeat</keyword>
<dbReference type="GO" id="GO:0031145">
    <property type="term" value="P:anaphase-promoting complex-dependent catabolic process"/>
    <property type="evidence" value="ECO:0007669"/>
    <property type="project" value="TreeGrafter"/>
</dbReference>
<dbReference type="Pfam" id="PF13432">
    <property type="entry name" value="TPR_16"/>
    <property type="match status" value="1"/>
</dbReference>
<evidence type="ECO:0000256" key="2">
    <source>
        <dbReference type="ARBA" id="ARBA00022737"/>
    </source>
</evidence>
<evidence type="ECO:0000313" key="9">
    <source>
        <dbReference type="EMBL" id="KAK7576017.1"/>
    </source>
</evidence>
<dbReference type="SUPFAM" id="SSF48452">
    <property type="entry name" value="TPR-like"/>
    <property type="match status" value="2"/>
</dbReference>
<evidence type="ECO:0000256" key="5">
    <source>
        <dbReference type="ARBA" id="ARBA00022803"/>
    </source>
</evidence>
<name>A0AAN9XZ75_9HEMI</name>
<keyword evidence="4" id="KW-0833">Ubl conjugation pathway</keyword>
<evidence type="ECO:0000256" key="4">
    <source>
        <dbReference type="ARBA" id="ARBA00022786"/>
    </source>
</evidence>
<evidence type="ECO:0000256" key="3">
    <source>
        <dbReference type="ARBA" id="ARBA00022776"/>
    </source>
</evidence>
<keyword evidence="6" id="KW-0131">Cell cycle</keyword>
<feature type="repeat" description="TPR" evidence="7">
    <location>
        <begin position="343"/>
        <end position="376"/>
    </location>
</feature>
<dbReference type="PROSITE" id="PS50005">
    <property type="entry name" value="TPR"/>
    <property type="match status" value="3"/>
</dbReference>
<dbReference type="GO" id="GO:0051301">
    <property type="term" value="P:cell division"/>
    <property type="evidence" value="ECO:0007669"/>
    <property type="project" value="UniProtKB-KW"/>
</dbReference>
<feature type="repeat" description="TPR" evidence="7">
    <location>
        <begin position="309"/>
        <end position="342"/>
    </location>
</feature>
<keyword evidence="5 7" id="KW-0802">TPR repeat</keyword>
<dbReference type="AlphaFoldDB" id="A0AAN9XZ75"/>
<dbReference type="PANTHER" id="PTHR12558:SF10">
    <property type="entry name" value="CELL DIVISION CYCLE PROTEIN 23 HOMOLOG"/>
    <property type="match status" value="1"/>
</dbReference>
<dbReference type="InterPro" id="IPR011990">
    <property type="entry name" value="TPR-like_helical_dom_sf"/>
</dbReference>
<dbReference type="InterPro" id="IPR007192">
    <property type="entry name" value="APC8"/>
</dbReference>
<feature type="domain" description="Cdc23" evidence="8">
    <location>
        <begin position="15"/>
        <end position="248"/>
    </location>
</feature>
<dbReference type="SMART" id="SM00028">
    <property type="entry name" value="TPR"/>
    <property type="match status" value="4"/>
</dbReference>
<dbReference type="GO" id="GO:0045842">
    <property type="term" value="P:positive regulation of mitotic metaphase/anaphase transition"/>
    <property type="evidence" value="ECO:0007669"/>
    <property type="project" value="TreeGrafter"/>
</dbReference>
<organism evidence="9 10">
    <name type="scientific">Parthenolecanium corni</name>
    <dbReference type="NCBI Taxonomy" id="536013"/>
    <lineage>
        <taxon>Eukaryota</taxon>
        <taxon>Metazoa</taxon>
        <taxon>Ecdysozoa</taxon>
        <taxon>Arthropoda</taxon>
        <taxon>Hexapoda</taxon>
        <taxon>Insecta</taxon>
        <taxon>Pterygota</taxon>
        <taxon>Neoptera</taxon>
        <taxon>Paraneoptera</taxon>
        <taxon>Hemiptera</taxon>
        <taxon>Sternorrhyncha</taxon>
        <taxon>Coccoidea</taxon>
        <taxon>Coccidae</taxon>
        <taxon>Parthenolecanium</taxon>
    </lineage>
</organism>
<dbReference type="InterPro" id="IPR019734">
    <property type="entry name" value="TPR_rpt"/>
</dbReference>
<sequence length="579" mass="66827">MVESYDLLSMKTSALNSIQEFSKRKLIHSAKWLSEIVFALKDVKLNVKIRITSDGISKQDYDRYLLASSYFKNQEYDRCALYLKSTVSPVCKFLRYYALYMSLEYKKLCSTTDSNLFSSAPDGTYLRNMQNLCNALKVAYINDQMDGYCLYVYGIVLKKLNHFDDAKDVLIESINKEPMNWAAWQELTPLIAEKQLIDSLILPDHWMKDFFLANILVDLHLYKEAEEAYKIMLNNGLQSSQYILGQIAICQHNCKDMKSALTIYNQMRKMDPFRLEGMDTFSDLLFVAETKKALSFLAHSVTEIDKYRVETSCVVGNYYSMRGERTKSILSFQRAVKMNPSYASAWTLMGHEYVELKNISAAILCYQKAIEMNKRDYRAWYSLGQAYETYYSSLQNSSLPSLLWLAVYYYKVAQKLRPQDNRMLLALGETYDRISRFDEAYKCYQQARNVDKNDPLAMIRMGKLLERHQRNDLAASAYADLANDKTDIHSILPYKQDFTSACMFLAKHFATRKELDQAKHFANQLARHPEFADAYEKTMEIIAPKKKDAVPSSTEGETTRRVSTGCICSASGFINLIPN</sequence>
<proteinExistence type="predicted"/>
<dbReference type="Gene3D" id="1.25.40.10">
    <property type="entry name" value="Tetratricopeptide repeat domain"/>
    <property type="match status" value="2"/>
</dbReference>
<dbReference type="GO" id="GO:0005680">
    <property type="term" value="C:anaphase-promoting complex"/>
    <property type="evidence" value="ECO:0007669"/>
    <property type="project" value="InterPro"/>
</dbReference>
<evidence type="ECO:0000259" key="8">
    <source>
        <dbReference type="Pfam" id="PF04049"/>
    </source>
</evidence>
<dbReference type="GO" id="GO:0016567">
    <property type="term" value="P:protein ubiquitination"/>
    <property type="evidence" value="ECO:0007669"/>
    <property type="project" value="TreeGrafter"/>
</dbReference>
<comment type="caution">
    <text evidence="9">The sequence shown here is derived from an EMBL/GenBank/DDBJ whole genome shotgun (WGS) entry which is preliminary data.</text>
</comment>
<dbReference type="EMBL" id="JBBCAQ010000036">
    <property type="protein sequence ID" value="KAK7576017.1"/>
    <property type="molecule type" value="Genomic_DNA"/>
</dbReference>
<feature type="repeat" description="TPR" evidence="7">
    <location>
        <begin position="421"/>
        <end position="454"/>
    </location>
</feature>
<protein>
    <recommendedName>
        <fullName evidence="8">Cdc23 domain-containing protein</fullName>
    </recommendedName>
</protein>
<keyword evidence="3" id="KW-0498">Mitosis</keyword>
<accession>A0AAN9XZ75</accession>
<evidence type="ECO:0000256" key="6">
    <source>
        <dbReference type="ARBA" id="ARBA00023306"/>
    </source>
</evidence>
<evidence type="ECO:0000256" key="7">
    <source>
        <dbReference type="PROSITE-ProRule" id="PRU00339"/>
    </source>
</evidence>
<evidence type="ECO:0000256" key="1">
    <source>
        <dbReference type="ARBA" id="ARBA00022618"/>
    </source>
</evidence>
<keyword evidence="1" id="KW-0132">Cell division</keyword>
<gene>
    <name evidence="9" type="ORF">V9T40_012303</name>
</gene>
<dbReference type="Pfam" id="PF13414">
    <property type="entry name" value="TPR_11"/>
    <property type="match status" value="1"/>
</dbReference>
<keyword evidence="10" id="KW-1185">Reference proteome</keyword>
<evidence type="ECO:0000313" key="10">
    <source>
        <dbReference type="Proteomes" id="UP001367676"/>
    </source>
</evidence>